<dbReference type="SUPFAM" id="SSF46785">
    <property type="entry name" value="Winged helix' DNA-binding domain"/>
    <property type="match status" value="1"/>
</dbReference>
<accession>A0A8J7IYS2</accession>
<dbReference type="PROSITE" id="PS50931">
    <property type="entry name" value="HTH_LYSR"/>
    <property type="match status" value="1"/>
</dbReference>
<dbReference type="InterPro" id="IPR036388">
    <property type="entry name" value="WH-like_DNA-bd_sf"/>
</dbReference>
<dbReference type="PANTHER" id="PTHR30537:SF74">
    <property type="entry name" value="HTH-TYPE TRANSCRIPTIONAL REGULATOR TRPI"/>
    <property type="match status" value="1"/>
</dbReference>
<evidence type="ECO:0000259" key="5">
    <source>
        <dbReference type="PROSITE" id="PS50931"/>
    </source>
</evidence>
<dbReference type="FunFam" id="1.10.10.10:FF:000001">
    <property type="entry name" value="LysR family transcriptional regulator"/>
    <property type="match status" value="1"/>
</dbReference>
<dbReference type="GO" id="GO:0043565">
    <property type="term" value="F:sequence-specific DNA binding"/>
    <property type="evidence" value="ECO:0007669"/>
    <property type="project" value="TreeGrafter"/>
</dbReference>
<protein>
    <submittedName>
        <fullName evidence="6">LysR family transcriptional regulator</fullName>
    </submittedName>
</protein>
<evidence type="ECO:0000313" key="7">
    <source>
        <dbReference type="Proteomes" id="UP000619079"/>
    </source>
</evidence>
<dbReference type="CDD" id="cd08432">
    <property type="entry name" value="PBP2_GcdR_TrpI_HvrB_AmpR_like"/>
    <property type="match status" value="1"/>
</dbReference>
<evidence type="ECO:0000313" key="6">
    <source>
        <dbReference type="EMBL" id="MBJ6373647.1"/>
    </source>
</evidence>
<evidence type="ECO:0000256" key="3">
    <source>
        <dbReference type="ARBA" id="ARBA00023125"/>
    </source>
</evidence>
<keyword evidence="7" id="KW-1185">Reference proteome</keyword>
<evidence type="ECO:0000256" key="4">
    <source>
        <dbReference type="ARBA" id="ARBA00023163"/>
    </source>
</evidence>
<dbReference type="Gene3D" id="3.40.190.10">
    <property type="entry name" value="Periplasmic binding protein-like II"/>
    <property type="match status" value="2"/>
</dbReference>
<dbReference type="InterPro" id="IPR058163">
    <property type="entry name" value="LysR-type_TF_proteobact-type"/>
</dbReference>
<dbReference type="PRINTS" id="PR00039">
    <property type="entry name" value="HTHLYSR"/>
</dbReference>
<keyword evidence="2" id="KW-0805">Transcription regulation</keyword>
<dbReference type="GO" id="GO:0006351">
    <property type="term" value="P:DNA-templated transcription"/>
    <property type="evidence" value="ECO:0007669"/>
    <property type="project" value="TreeGrafter"/>
</dbReference>
<keyword evidence="4" id="KW-0804">Transcription</keyword>
<dbReference type="RefSeq" id="WP_199026520.1">
    <property type="nucleotide sequence ID" value="NZ_JAELVR010000017.1"/>
</dbReference>
<keyword evidence="3" id="KW-0238">DNA-binding</keyword>
<dbReference type="Proteomes" id="UP000619079">
    <property type="component" value="Unassembled WGS sequence"/>
</dbReference>
<dbReference type="SUPFAM" id="SSF53850">
    <property type="entry name" value="Periplasmic binding protein-like II"/>
    <property type="match status" value="1"/>
</dbReference>
<dbReference type="PANTHER" id="PTHR30537">
    <property type="entry name" value="HTH-TYPE TRANSCRIPTIONAL REGULATOR"/>
    <property type="match status" value="1"/>
</dbReference>
<dbReference type="Pfam" id="PF00126">
    <property type="entry name" value="HTH_1"/>
    <property type="match status" value="1"/>
</dbReference>
<dbReference type="Gene3D" id="1.10.10.10">
    <property type="entry name" value="Winged helix-like DNA-binding domain superfamily/Winged helix DNA-binding domain"/>
    <property type="match status" value="1"/>
</dbReference>
<dbReference type="InterPro" id="IPR000847">
    <property type="entry name" value="LysR_HTH_N"/>
</dbReference>
<evidence type="ECO:0000256" key="1">
    <source>
        <dbReference type="ARBA" id="ARBA00009437"/>
    </source>
</evidence>
<evidence type="ECO:0000256" key="2">
    <source>
        <dbReference type="ARBA" id="ARBA00023015"/>
    </source>
</evidence>
<organism evidence="6 7">
    <name type="scientific">Sedimentitalea arenosa</name>
    <dbReference type="NCBI Taxonomy" id="2798803"/>
    <lineage>
        <taxon>Bacteria</taxon>
        <taxon>Pseudomonadati</taxon>
        <taxon>Pseudomonadota</taxon>
        <taxon>Alphaproteobacteria</taxon>
        <taxon>Rhodobacterales</taxon>
        <taxon>Paracoccaceae</taxon>
        <taxon>Sedimentitalea</taxon>
    </lineage>
</organism>
<gene>
    <name evidence="6" type="ORF">JF290_19170</name>
</gene>
<proteinExistence type="inferred from homology"/>
<dbReference type="GO" id="GO:0003700">
    <property type="term" value="F:DNA-binding transcription factor activity"/>
    <property type="evidence" value="ECO:0007669"/>
    <property type="project" value="InterPro"/>
</dbReference>
<comment type="similarity">
    <text evidence="1">Belongs to the LysR transcriptional regulatory family.</text>
</comment>
<dbReference type="Pfam" id="PF03466">
    <property type="entry name" value="LysR_substrate"/>
    <property type="match status" value="1"/>
</dbReference>
<dbReference type="EMBL" id="JAELVR010000017">
    <property type="protein sequence ID" value="MBJ6373647.1"/>
    <property type="molecule type" value="Genomic_DNA"/>
</dbReference>
<sequence length="290" mass="31313">MDSLPSLRALRAFDATGRSLTFRAAAEDLGVTQGAVAQQVRGLETELGVQLFERHARGLAFTPAGRRYHARVQAAFAALREATETLRPQPDRVLISVTPTFAAKWLIPNLPDLTESHPEIDLQILATERVSRFQADGIDLAVRQGTPPFGASLDAHLLFAQEIIAVASPRVLHGAVDSPRPDLLRRLPKIHDTHALWPGFLALCGVADDGGRGLHLSQTTLAIDAAIAGQGVALASRFLVQRDIAAGNLVQLVPEVLRGDGDFYLLSRRADRGRPALDAMTGWLRRLAGS</sequence>
<name>A0A8J7IYS2_9RHOB</name>
<comment type="caution">
    <text evidence="6">The sequence shown here is derived from an EMBL/GenBank/DDBJ whole genome shotgun (WGS) entry which is preliminary data.</text>
</comment>
<reference evidence="6" key="1">
    <citation type="submission" date="2020-12" db="EMBL/GenBank/DDBJ databases">
        <title>Sedimentitalea sp. nov., isolated from sand in Incheon.</title>
        <authorList>
            <person name="Kim W."/>
        </authorList>
    </citation>
    <scope>NUCLEOTIDE SEQUENCE</scope>
    <source>
        <strain evidence="6">CAU 1593</strain>
    </source>
</reference>
<dbReference type="InterPro" id="IPR036390">
    <property type="entry name" value="WH_DNA-bd_sf"/>
</dbReference>
<dbReference type="AlphaFoldDB" id="A0A8J7IYS2"/>
<dbReference type="InterPro" id="IPR005119">
    <property type="entry name" value="LysR_subst-bd"/>
</dbReference>
<feature type="domain" description="HTH lysR-type" evidence="5">
    <location>
        <begin position="5"/>
        <end position="62"/>
    </location>
</feature>